<dbReference type="EMBL" id="SMCP01000002">
    <property type="protein sequence ID" value="TCV89199.1"/>
    <property type="molecule type" value="Genomic_DNA"/>
</dbReference>
<feature type="region of interest" description="Disordered" evidence="8">
    <location>
        <begin position="302"/>
        <end position="322"/>
    </location>
</feature>
<name>A0A4V2W2S3_9PAST</name>
<feature type="transmembrane region" description="Helical" evidence="7">
    <location>
        <begin position="174"/>
        <end position="194"/>
    </location>
</feature>
<dbReference type="AlphaFoldDB" id="A0A4V2W2S3"/>
<feature type="transmembrane region" description="Helical" evidence="7">
    <location>
        <begin position="93"/>
        <end position="112"/>
    </location>
</feature>
<keyword evidence="2 7" id="KW-1003">Cell membrane</keyword>
<keyword evidence="4 7" id="KW-0812">Transmembrane</keyword>
<dbReference type="HAMAP" id="MF_00672">
    <property type="entry name" value="UPF0761"/>
    <property type="match status" value="1"/>
</dbReference>
<organism evidence="9 11">
    <name type="scientific">Testudinibacter aquarius</name>
    <dbReference type="NCBI Taxonomy" id="1524974"/>
    <lineage>
        <taxon>Bacteria</taxon>
        <taxon>Pseudomonadati</taxon>
        <taxon>Pseudomonadota</taxon>
        <taxon>Gammaproteobacteria</taxon>
        <taxon>Pasteurellales</taxon>
        <taxon>Pasteurellaceae</taxon>
        <taxon>Testudinibacter</taxon>
    </lineage>
</organism>
<dbReference type="NCBIfam" id="NF002457">
    <property type="entry name" value="PRK01637.1"/>
    <property type="match status" value="1"/>
</dbReference>
<reference evidence="10 12" key="2">
    <citation type="submission" date="2019-05" db="EMBL/GenBank/DDBJ databases">
        <title>Pasteurellaceae isolates from reptiles.</title>
        <authorList>
            <person name="Bojesen A.M."/>
            <person name="Lund E."/>
        </authorList>
    </citation>
    <scope>NUCLEOTIDE SEQUENCE [LARGE SCALE GENOMIC DNA]</scope>
    <source>
        <strain evidence="10 12">ELNT2x</strain>
    </source>
</reference>
<keyword evidence="5 7" id="KW-1133">Transmembrane helix</keyword>
<reference evidence="9 11" key="1">
    <citation type="submission" date="2019-03" db="EMBL/GenBank/DDBJ databases">
        <title>Genomic Encyclopedia of Type Strains, Phase IV (KMG-IV): sequencing the most valuable type-strain genomes for metagenomic binning, comparative biology and taxonomic classification.</title>
        <authorList>
            <person name="Goeker M."/>
        </authorList>
    </citation>
    <scope>NUCLEOTIDE SEQUENCE [LARGE SCALE GENOMIC DNA]</scope>
    <source>
        <strain evidence="9 11">DSM 28140</strain>
    </source>
</reference>
<keyword evidence="6 7" id="KW-0472">Membrane</keyword>
<dbReference type="InterPro" id="IPR017039">
    <property type="entry name" value="Virul_fac_BrkB"/>
</dbReference>
<keyword evidence="12" id="KW-1185">Reference proteome</keyword>
<dbReference type="PANTHER" id="PTHR30213:SF0">
    <property type="entry name" value="UPF0761 MEMBRANE PROTEIN YIHY"/>
    <property type="match status" value="1"/>
</dbReference>
<evidence type="ECO:0000256" key="4">
    <source>
        <dbReference type="ARBA" id="ARBA00022692"/>
    </source>
</evidence>
<evidence type="ECO:0000256" key="3">
    <source>
        <dbReference type="ARBA" id="ARBA00022519"/>
    </source>
</evidence>
<dbReference type="Pfam" id="PF03631">
    <property type="entry name" value="Virul_fac_BrkB"/>
    <property type="match status" value="1"/>
</dbReference>
<evidence type="ECO:0000313" key="11">
    <source>
        <dbReference type="Proteomes" id="UP000294619"/>
    </source>
</evidence>
<sequence>MIRFFSQLLIFLKLFWHRFNENKLNMAAGYLTYSTMLALVPLMMVVLAIFSAFPVFSEVSGQVQSLIFDNFAPETGGVVQQYLNEFVANSKKMSGIGIIGLIVVALMLISSIDRTLNDIWPNTNSRTPLFSFAMYWMILTLGPLFLAVSLIVSSYIFSIQFFSHQTVMSFGTKLLSLVPFVLTWLAFTLIYTVVPNTKVNLRYAMIGALVAAIFFTLGKKGFTWYMTAFPSYQLIYGALATLPILLLWIQLSWTFVLLGAQLTAVLEDLHLVHTGQLDLHKASQDKQQKLSEELQRLKQKIATQAAPNDGEKQENDRVDSKS</sequence>
<comment type="similarity">
    <text evidence="7">Belongs to the UPF0761 family.</text>
</comment>
<accession>A0A4V2W2S3</accession>
<protein>
    <recommendedName>
        <fullName evidence="7">UPF0761 membrane protein EDC16_10276</fullName>
    </recommendedName>
</protein>
<dbReference type="GO" id="GO:0005886">
    <property type="term" value="C:plasma membrane"/>
    <property type="evidence" value="ECO:0007669"/>
    <property type="project" value="UniProtKB-SubCell"/>
</dbReference>
<evidence type="ECO:0000313" key="12">
    <source>
        <dbReference type="Proteomes" id="UP000305526"/>
    </source>
</evidence>
<feature type="transmembrane region" description="Helical" evidence="7">
    <location>
        <begin position="30"/>
        <end position="56"/>
    </location>
</feature>
<dbReference type="PIRSF" id="PIRSF035875">
    <property type="entry name" value="RNase_BN"/>
    <property type="match status" value="1"/>
</dbReference>
<evidence type="ECO:0000313" key="9">
    <source>
        <dbReference type="EMBL" id="TCV89199.1"/>
    </source>
</evidence>
<dbReference type="InterPro" id="IPR023679">
    <property type="entry name" value="UPF0761_bac"/>
</dbReference>
<dbReference type="RefSeq" id="WP_132964935.1">
    <property type="nucleotide sequence ID" value="NZ_LEKL01000001.1"/>
</dbReference>
<evidence type="ECO:0000256" key="1">
    <source>
        <dbReference type="ARBA" id="ARBA00004651"/>
    </source>
</evidence>
<feature type="transmembrane region" description="Helical" evidence="7">
    <location>
        <begin position="200"/>
        <end position="217"/>
    </location>
</feature>
<feature type="transmembrane region" description="Helical" evidence="7">
    <location>
        <begin position="132"/>
        <end position="162"/>
    </location>
</feature>
<dbReference type="EMBL" id="VDGV01000044">
    <property type="protein sequence ID" value="TNG91958.1"/>
    <property type="molecule type" value="Genomic_DNA"/>
</dbReference>
<evidence type="ECO:0000256" key="5">
    <source>
        <dbReference type="ARBA" id="ARBA00022989"/>
    </source>
</evidence>
<keyword evidence="3" id="KW-0997">Cell inner membrane</keyword>
<dbReference type="Proteomes" id="UP000294619">
    <property type="component" value="Unassembled WGS sequence"/>
</dbReference>
<comment type="subcellular location">
    <subcellularLocation>
        <location evidence="1 7">Cell membrane</location>
        <topology evidence="1 7">Multi-pass membrane protein</topology>
    </subcellularLocation>
</comment>
<evidence type="ECO:0000256" key="6">
    <source>
        <dbReference type="ARBA" id="ARBA00023136"/>
    </source>
</evidence>
<dbReference type="PANTHER" id="PTHR30213">
    <property type="entry name" value="INNER MEMBRANE PROTEIN YHJD"/>
    <property type="match status" value="1"/>
</dbReference>
<evidence type="ECO:0000256" key="7">
    <source>
        <dbReference type="HAMAP-Rule" id="MF_00672"/>
    </source>
</evidence>
<dbReference type="Proteomes" id="UP000305526">
    <property type="component" value="Unassembled WGS sequence"/>
</dbReference>
<evidence type="ECO:0000313" key="10">
    <source>
        <dbReference type="EMBL" id="TNG91958.1"/>
    </source>
</evidence>
<gene>
    <name evidence="9" type="ORF">EDC16_10276</name>
    <name evidence="10" type="ORF">FHQ21_06245</name>
</gene>
<proteinExistence type="inferred from homology"/>
<feature type="compositionally biased region" description="Basic and acidic residues" evidence="8">
    <location>
        <begin position="309"/>
        <end position="322"/>
    </location>
</feature>
<evidence type="ECO:0000256" key="8">
    <source>
        <dbReference type="SAM" id="MobiDB-lite"/>
    </source>
</evidence>
<dbReference type="NCBIfam" id="TIGR00765">
    <property type="entry name" value="yihY_not_rbn"/>
    <property type="match status" value="1"/>
</dbReference>
<comment type="caution">
    <text evidence="9">The sequence shown here is derived from an EMBL/GenBank/DDBJ whole genome shotgun (WGS) entry which is preliminary data.</text>
</comment>
<evidence type="ECO:0000256" key="2">
    <source>
        <dbReference type="ARBA" id="ARBA00022475"/>
    </source>
</evidence>
<feature type="transmembrane region" description="Helical" evidence="7">
    <location>
        <begin position="229"/>
        <end position="249"/>
    </location>
</feature>